<keyword evidence="3 6" id="KW-0808">Transferase</keyword>
<comment type="catalytic activity">
    <reaction evidence="6">
        <text>adenosine(37) in tRNA1(Val) + S-adenosyl-L-methionine = N(6)-methyladenosine(37) in tRNA1(Val) + S-adenosyl-L-homocysteine + H(+)</text>
        <dbReference type="Rhea" id="RHEA:43160"/>
        <dbReference type="Rhea" id="RHEA-COMP:10369"/>
        <dbReference type="Rhea" id="RHEA-COMP:10370"/>
        <dbReference type="ChEBI" id="CHEBI:15378"/>
        <dbReference type="ChEBI" id="CHEBI:57856"/>
        <dbReference type="ChEBI" id="CHEBI:59789"/>
        <dbReference type="ChEBI" id="CHEBI:74411"/>
        <dbReference type="ChEBI" id="CHEBI:74449"/>
        <dbReference type="EC" id="2.1.1.223"/>
    </reaction>
</comment>
<dbReference type="GO" id="GO:0005737">
    <property type="term" value="C:cytoplasm"/>
    <property type="evidence" value="ECO:0007669"/>
    <property type="project" value="UniProtKB-SubCell"/>
</dbReference>
<evidence type="ECO:0000256" key="4">
    <source>
        <dbReference type="ARBA" id="ARBA00022691"/>
    </source>
</evidence>
<dbReference type="EMBL" id="QENZ01000003">
    <property type="protein sequence ID" value="PVX51737.1"/>
    <property type="molecule type" value="Genomic_DNA"/>
</dbReference>
<reference evidence="8 9" key="1">
    <citation type="submission" date="2018-05" db="EMBL/GenBank/DDBJ databases">
        <title>Genomic Encyclopedia of Type Strains, Phase IV (KMG-IV): sequencing the most valuable type-strain genomes for metagenomic binning, comparative biology and taxonomic classification.</title>
        <authorList>
            <person name="Goeker M."/>
        </authorList>
    </citation>
    <scope>NUCLEOTIDE SEQUENCE [LARGE SCALE GENOMIC DNA]</scope>
    <source>
        <strain evidence="8 9">DSM 28579</strain>
    </source>
</reference>
<feature type="domain" description="Methyltransferase small" evidence="7">
    <location>
        <begin position="37"/>
        <end position="119"/>
    </location>
</feature>
<dbReference type="EC" id="2.1.1.223" evidence="6"/>
<dbReference type="HAMAP" id="MF_01872">
    <property type="entry name" value="tRNA_methyltr_YfiC"/>
    <property type="match status" value="1"/>
</dbReference>
<dbReference type="Pfam" id="PF05175">
    <property type="entry name" value="MTS"/>
    <property type="match status" value="1"/>
</dbReference>
<keyword evidence="5 6" id="KW-0819">tRNA processing</keyword>
<evidence type="ECO:0000256" key="6">
    <source>
        <dbReference type="HAMAP-Rule" id="MF_01872"/>
    </source>
</evidence>
<keyword evidence="9" id="KW-1185">Reference proteome</keyword>
<keyword evidence="2 6" id="KW-0489">Methyltransferase</keyword>
<protein>
    <recommendedName>
        <fullName evidence="6">tRNA1(Val) (adenine(37)-N6)-methyltransferase</fullName>
        <ecNumber evidence="6">2.1.1.223</ecNumber>
    </recommendedName>
    <alternativeName>
        <fullName evidence="6">tRNA m6A37 methyltransferase</fullName>
    </alternativeName>
</protein>
<comment type="caution">
    <text evidence="8">The sequence shown here is derived from an EMBL/GenBank/DDBJ whole genome shotgun (WGS) entry which is preliminary data.</text>
</comment>
<evidence type="ECO:0000256" key="3">
    <source>
        <dbReference type="ARBA" id="ARBA00022679"/>
    </source>
</evidence>
<evidence type="ECO:0000313" key="9">
    <source>
        <dbReference type="Proteomes" id="UP000251835"/>
    </source>
</evidence>
<dbReference type="AlphaFoldDB" id="A0A7L4UR80"/>
<dbReference type="GO" id="GO:0016430">
    <property type="term" value="F:tRNA (adenine-N6)-methyltransferase activity"/>
    <property type="evidence" value="ECO:0007669"/>
    <property type="project" value="UniProtKB-UniRule"/>
</dbReference>
<evidence type="ECO:0000256" key="1">
    <source>
        <dbReference type="ARBA" id="ARBA00022490"/>
    </source>
</evidence>
<dbReference type="InterPro" id="IPR029063">
    <property type="entry name" value="SAM-dependent_MTases_sf"/>
</dbReference>
<keyword evidence="1 6" id="KW-0963">Cytoplasm</keyword>
<dbReference type="PANTHER" id="PTHR47739">
    <property type="entry name" value="TRNA1(VAL) (ADENINE(37)-N6)-METHYLTRANSFERASE"/>
    <property type="match status" value="1"/>
</dbReference>
<dbReference type="GO" id="GO:0008033">
    <property type="term" value="P:tRNA processing"/>
    <property type="evidence" value="ECO:0007669"/>
    <property type="project" value="UniProtKB-UniRule"/>
</dbReference>
<comment type="similarity">
    <text evidence="6">Belongs to the methyltransferase superfamily. tRNA (adenine-N(6)-)-methyltransferase family.</text>
</comment>
<evidence type="ECO:0000256" key="5">
    <source>
        <dbReference type="ARBA" id="ARBA00022694"/>
    </source>
</evidence>
<name>A0A7L4UR80_BALHA</name>
<dbReference type="InterPro" id="IPR022882">
    <property type="entry name" value="tRNA_adenine-N6_MeTrfase"/>
</dbReference>
<dbReference type="Proteomes" id="UP000251835">
    <property type="component" value="Unassembled WGS sequence"/>
</dbReference>
<keyword evidence="4 6" id="KW-0949">S-adenosyl-L-methionine</keyword>
<sequence>MSKPFHFKKFTVAQDRCAMKVGIDGVLLGAWAKAPKDVKAILDIGTGTGVIAMMMAQRFPKAKVLGIDISTDAIEQATKNFKMSPFDSRLEAAHIDIQNYDSSNKFGCIVSNPPFFSNGVLPAVSDREIARHTTKFSFRDLLKKVADLLSTQGIFSIIIPIERQVEIISMAKDSGLYCNKLCTVYPNPNKRPKRILMSFSFLEMKVIEEELTIETETRHRYTGNYKKLLKDFYLAF</sequence>
<dbReference type="InterPro" id="IPR050210">
    <property type="entry name" value="tRNA_Adenine-N(6)_MTase"/>
</dbReference>
<dbReference type="SUPFAM" id="SSF53335">
    <property type="entry name" value="S-adenosyl-L-methionine-dependent methyltransferases"/>
    <property type="match status" value="1"/>
</dbReference>
<dbReference type="PANTHER" id="PTHR47739:SF1">
    <property type="entry name" value="TRNA1(VAL) (ADENINE(37)-N6)-METHYLTRANSFERASE"/>
    <property type="match status" value="1"/>
</dbReference>
<dbReference type="OrthoDB" id="5383291at2"/>
<evidence type="ECO:0000259" key="7">
    <source>
        <dbReference type="Pfam" id="PF05175"/>
    </source>
</evidence>
<dbReference type="RefSeq" id="WP_116495314.1">
    <property type="nucleotide sequence ID" value="NZ_QENZ01000003.1"/>
</dbReference>
<proteinExistence type="inferred from homology"/>
<dbReference type="InterPro" id="IPR007848">
    <property type="entry name" value="Small_mtfrase_dom"/>
</dbReference>
<evidence type="ECO:0000313" key="8">
    <source>
        <dbReference type="EMBL" id="PVX51737.1"/>
    </source>
</evidence>
<comment type="function">
    <text evidence="6">Specifically methylates the adenine in position 37 of tRNA(1)(Val) (anticodon cmo5UAC).</text>
</comment>
<comment type="subcellular location">
    <subcellularLocation>
        <location evidence="6">Cytoplasm</location>
    </subcellularLocation>
</comment>
<gene>
    <name evidence="8" type="ORF">C7377_0022</name>
</gene>
<dbReference type="Gene3D" id="3.40.50.150">
    <property type="entry name" value="Vaccinia Virus protein VP39"/>
    <property type="match status" value="1"/>
</dbReference>
<evidence type="ECO:0000256" key="2">
    <source>
        <dbReference type="ARBA" id="ARBA00022603"/>
    </source>
</evidence>
<dbReference type="CDD" id="cd02440">
    <property type="entry name" value="AdoMet_MTases"/>
    <property type="match status" value="1"/>
</dbReference>
<dbReference type="GO" id="GO:0032259">
    <property type="term" value="P:methylation"/>
    <property type="evidence" value="ECO:0007669"/>
    <property type="project" value="UniProtKB-KW"/>
</dbReference>
<accession>A0A7L4UR80</accession>
<organism evidence="8 9">
    <name type="scientific">Balneicella halophila</name>
    <dbReference type="NCBI Taxonomy" id="1537566"/>
    <lineage>
        <taxon>Bacteria</taxon>
        <taxon>Pseudomonadati</taxon>
        <taxon>Bacteroidota</taxon>
        <taxon>Bacteroidia</taxon>
        <taxon>Bacteroidales</taxon>
        <taxon>Balneicellaceae</taxon>
        <taxon>Balneicella</taxon>
    </lineage>
</organism>